<evidence type="ECO:0000313" key="1">
    <source>
        <dbReference type="EMBL" id="MCL1142757.1"/>
    </source>
</evidence>
<dbReference type="RefSeq" id="WP_248995441.1">
    <property type="nucleotide sequence ID" value="NZ_JAKIKP010000005.1"/>
</dbReference>
<sequence>MRTAPVILFVPVSSTEGIGEYMRSTIIADEISQRWPEAQIEFVLNRAAPYAEQCQYPHHLVNDTPTKCIKEVNQLVSQLKPDMVIFDAAGRKAQLKHAHKCGAKVIFISQHKRKRARGMKIERALVTDSHWVVQPEFVIGDISAFAKYKLNFIKRPLPITTGSIFAKPDQRRLQNLLQQYGLNAGKYLMYSAGSGGHKAGEQFAADIFAETAEKVYAQTGIPSLMIFGANYPKEIANYTGVVAISSLDSRDFISLLSQAKGAILSGGDTLLQSIALTIPTLAVPVSKDQPSRINSCASQQLVLNSDINTNDMVAAAQLLVDAQTRQALISNMMSMGCSGGLELAMSEVTRLLDEKY</sequence>
<dbReference type="Proteomes" id="UP001139333">
    <property type="component" value="Unassembled WGS sequence"/>
</dbReference>
<evidence type="ECO:0000313" key="2">
    <source>
        <dbReference type="Proteomes" id="UP001139333"/>
    </source>
</evidence>
<comment type="caution">
    <text evidence="1">The sequence shown here is derived from an EMBL/GenBank/DDBJ whole genome shotgun (WGS) entry which is preliminary data.</text>
</comment>
<protein>
    <submittedName>
        <fullName evidence="1">Uncharacterized protein</fullName>
    </submittedName>
</protein>
<dbReference type="SUPFAM" id="SSF53756">
    <property type="entry name" value="UDP-Glycosyltransferase/glycogen phosphorylase"/>
    <property type="match status" value="1"/>
</dbReference>
<dbReference type="AlphaFoldDB" id="A0A9X2CI82"/>
<accession>A0A9X2CI82</accession>
<dbReference type="Gene3D" id="3.40.50.11190">
    <property type="match status" value="1"/>
</dbReference>
<name>A0A9X2CI82_9GAMM</name>
<proteinExistence type="predicted"/>
<keyword evidence="2" id="KW-1185">Reference proteome</keyword>
<organism evidence="1 2">
    <name type="scientific">Shewanella gaetbuli</name>
    <dbReference type="NCBI Taxonomy" id="220752"/>
    <lineage>
        <taxon>Bacteria</taxon>
        <taxon>Pseudomonadati</taxon>
        <taxon>Pseudomonadota</taxon>
        <taxon>Gammaproteobacteria</taxon>
        <taxon>Alteromonadales</taxon>
        <taxon>Shewanellaceae</taxon>
        <taxon>Shewanella</taxon>
    </lineage>
</organism>
<dbReference type="EMBL" id="JAKIKP010000005">
    <property type="protein sequence ID" value="MCL1142757.1"/>
    <property type="molecule type" value="Genomic_DNA"/>
</dbReference>
<gene>
    <name evidence="1" type="ORF">L2672_08650</name>
</gene>
<reference evidence="1" key="1">
    <citation type="submission" date="2022-01" db="EMBL/GenBank/DDBJ databases">
        <title>Whole genome-based taxonomy of the Shewanellaceae.</title>
        <authorList>
            <person name="Martin-Rodriguez A.J."/>
        </authorList>
    </citation>
    <scope>NUCLEOTIDE SEQUENCE</scope>
    <source>
        <strain evidence="1">DSM 16422</strain>
    </source>
</reference>